<gene>
    <name evidence="2" type="ORF">METZ01_LOCUS237881</name>
</gene>
<evidence type="ECO:0000313" key="2">
    <source>
        <dbReference type="EMBL" id="SVB85027.1"/>
    </source>
</evidence>
<dbReference type="AlphaFoldDB" id="A0A382HDN7"/>
<dbReference type="NCBIfam" id="TIGR04183">
    <property type="entry name" value="Por_Secre_tail"/>
    <property type="match status" value="1"/>
</dbReference>
<accession>A0A382HDN7</accession>
<dbReference type="Gene3D" id="2.60.40.4070">
    <property type="match status" value="1"/>
</dbReference>
<dbReference type="EMBL" id="UINC01060478">
    <property type="protein sequence ID" value="SVB85027.1"/>
    <property type="molecule type" value="Genomic_DNA"/>
</dbReference>
<reference evidence="2" key="1">
    <citation type="submission" date="2018-05" db="EMBL/GenBank/DDBJ databases">
        <authorList>
            <person name="Lanie J.A."/>
            <person name="Ng W.-L."/>
            <person name="Kazmierczak K.M."/>
            <person name="Andrzejewski T.M."/>
            <person name="Davidsen T.M."/>
            <person name="Wayne K.J."/>
            <person name="Tettelin H."/>
            <person name="Glass J.I."/>
            <person name="Rusch D."/>
            <person name="Podicherti R."/>
            <person name="Tsui H.-C.T."/>
            <person name="Winkler M.E."/>
        </authorList>
    </citation>
    <scope>NUCLEOTIDE SEQUENCE</scope>
</reference>
<sequence length="349" mass="39362">MKRLLFIPLVLFVLTVVSADPPYEGTIFIDADIITTTDPSTFVDAIYAGQGMRTMFDRRVNDWITVNAFLFNTTFDDGLSCEIQVNPEFGSSDSALIEAETYGLEIGRLPTCLRNDVETVWIHLGTEPFGGGNNNILIHTGQAEFYVEDGILEETLVHEASHTSLDAYHASSSGWLNAQSLDGEFISNYAQDNPNTEDIAESFLVYLAIQYRSDRISEETYQTITTTIPNRIQYFNEQNFNMFPIDSSLSLSPDLIPLIFALHQNYSNPFNPITSLRYDLPEQTQVILTIYDLMGREVTQLVNTTQEAGYKSVQWNATDMRGKPVSAGVYLYQIRSGEFVQTRKMVLLK</sequence>
<proteinExistence type="predicted"/>
<name>A0A382HDN7_9ZZZZ</name>
<dbReference type="Pfam" id="PF13860">
    <property type="entry name" value="FlgD_ig"/>
    <property type="match status" value="1"/>
</dbReference>
<dbReference type="InterPro" id="IPR025965">
    <property type="entry name" value="FlgD/Vpr_Ig-like"/>
</dbReference>
<feature type="domain" description="FlgD/Vpr Ig-like" evidence="1">
    <location>
        <begin position="275"/>
        <end position="334"/>
    </location>
</feature>
<dbReference type="InterPro" id="IPR026444">
    <property type="entry name" value="Secre_tail"/>
</dbReference>
<evidence type="ECO:0000259" key="1">
    <source>
        <dbReference type="Pfam" id="PF13860"/>
    </source>
</evidence>
<protein>
    <recommendedName>
        <fullName evidence="1">FlgD/Vpr Ig-like domain-containing protein</fullName>
    </recommendedName>
</protein>
<organism evidence="2">
    <name type="scientific">marine metagenome</name>
    <dbReference type="NCBI Taxonomy" id="408172"/>
    <lineage>
        <taxon>unclassified sequences</taxon>
        <taxon>metagenomes</taxon>
        <taxon>ecological metagenomes</taxon>
    </lineage>
</organism>